<feature type="region of interest" description="Disordered" evidence="1">
    <location>
        <begin position="88"/>
        <end position="120"/>
    </location>
</feature>
<dbReference type="Pfam" id="PF01553">
    <property type="entry name" value="Acyltransferase"/>
    <property type="match status" value="1"/>
</dbReference>
<protein>
    <recommendedName>
        <fullName evidence="2">Phospholipid/glycerol acyltransferase domain-containing protein</fullName>
    </recommendedName>
</protein>
<dbReference type="SUPFAM" id="SSF69593">
    <property type="entry name" value="Glycerol-3-phosphate (1)-acyltransferase"/>
    <property type="match status" value="1"/>
</dbReference>
<dbReference type="PANTHER" id="PTHR22753:SF14">
    <property type="entry name" value="MONOACYLGLYCEROL_DIACYLGLYCEROL O-ACYLTRANSFERASE"/>
    <property type="match status" value="1"/>
</dbReference>
<dbReference type="Ensembl" id="ENSFCTT00005036061.1">
    <property type="protein sequence ID" value="ENSFCTP00005024884.1"/>
    <property type="gene ID" value="ENSFCTG00005012592.1"/>
</dbReference>
<sequence length="465" mass="52238">LARPTFLGKNRARNEEGRVFTYSTNALEHRQRILQSSSRSSTKRNISATRLHLSQHIFPLRSRKPCDQRHGTGLPGLCLVPGHRKEVSPARPVGGAGERQEFTNGPGGAQARSERRGRRRKRLLAAPEGAGRQAVHGSTRSGLPPVFVFFFTGCSWGRTLAAEISPLPWVAEPPKGSRRCSRVRASRLRPSRQRRVGPPLVLRFRRAAPHQCRGALSRQDRESRLGEAVPESPAVPAVLGYEVHGMEKIPEEGPALIIFYHGAIPIDFYYFMAKIFIHKGRTCRVVADHFVFKIPGFSLLLDVFCALHGPREKCVEILRSGHLLAISPGGVREALISDETYNIIWGNRKGFAQVAIDAKVPIIPMFTQNIREGFRSLGGTRLFRWLYEKFRYPFAPMYGGFPVKLRTYLGEPIPYDPKITAEELAEKTKNAVQALIDKHQRIPGNIMSALLERFHKKQKINSKTI</sequence>
<reference evidence="3" key="3">
    <citation type="submission" date="2025-09" db="UniProtKB">
        <authorList>
            <consortium name="Ensembl"/>
        </authorList>
    </citation>
    <scope>IDENTIFICATION</scope>
    <source>
        <strain evidence="3">breed Abyssinian</strain>
    </source>
</reference>
<reference evidence="3 4" key="1">
    <citation type="submission" date="2021-02" db="EMBL/GenBank/DDBJ databases">
        <title>Safari Cat Assemblies.</title>
        <authorList>
            <person name="Bredemeyer K.R."/>
            <person name="Murphy W.J."/>
        </authorList>
    </citation>
    <scope>NUCLEOTIDE SEQUENCE [LARGE SCALE GENOMIC DNA]</scope>
</reference>
<dbReference type="Proteomes" id="UP000823872">
    <property type="component" value="Chromosome F2"/>
</dbReference>
<dbReference type="GeneTree" id="ENSGT00390000011782"/>
<accession>A0ABI7XQZ6</accession>
<feature type="domain" description="Phospholipid/glycerol acyltransferase" evidence="2">
    <location>
        <begin position="242"/>
        <end position="365"/>
    </location>
</feature>
<dbReference type="CDD" id="cd07987">
    <property type="entry name" value="LPLAT_MGAT-like"/>
    <property type="match status" value="1"/>
</dbReference>
<name>A0ABI7XQZ6_FELCA</name>
<proteinExistence type="predicted"/>
<keyword evidence="4" id="KW-1185">Reference proteome</keyword>
<gene>
    <name evidence="3" type="primary">TMEM68</name>
</gene>
<dbReference type="InterPro" id="IPR002123">
    <property type="entry name" value="Plipid/glycerol_acylTrfase"/>
</dbReference>
<evidence type="ECO:0000313" key="3">
    <source>
        <dbReference type="Ensembl" id="ENSFCTP00005024884.1"/>
    </source>
</evidence>
<evidence type="ECO:0000256" key="1">
    <source>
        <dbReference type="SAM" id="MobiDB-lite"/>
    </source>
</evidence>
<dbReference type="PANTHER" id="PTHR22753">
    <property type="entry name" value="TRANSMEMBRANE PROTEIN 68"/>
    <property type="match status" value="1"/>
</dbReference>
<evidence type="ECO:0000259" key="2">
    <source>
        <dbReference type="Pfam" id="PF01553"/>
    </source>
</evidence>
<organism evidence="3 4">
    <name type="scientific">Felis catus</name>
    <name type="common">Cat</name>
    <name type="synonym">Felis silvestris catus</name>
    <dbReference type="NCBI Taxonomy" id="9685"/>
    <lineage>
        <taxon>Eukaryota</taxon>
        <taxon>Metazoa</taxon>
        <taxon>Chordata</taxon>
        <taxon>Craniata</taxon>
        <taxon>Vertebrata</taxon>
        <taxon>Euteleostomi</taxon>
        <taxon>Mammalia</taxon>
        <taxon>Eutheria</taxon>
        <taxon>Laurasiatheria</taxon>
        <taxon>Carnivora</taxon>
        <taxon>Feliformia</taxon>
        <taxon>Felidae</taxon>
        <taxon>Felinae</taxon>
        <taxon>Felis</taxon>
    </lineage>
</organism>
<reference evidence="3" key="2">
    <citation type="submission" date="2025-08" db="UniProtKB">
        <authorList>
            <consortium name="Ensembl"/>
        </authorList>
    </citation>
    <scope>IDENTIFICATION</scope>
    <source>
        <strain evidence="3">breed Abyssinian</strain>
    </source>
</reference>
<evidence type="ECO:0000313" key="4">
    <source>
        <dbReference type="Proteomes" id="UP000823872"/>
    </source>
</evidence>